<proteinExistence type="predicted"/>
<accession>A0ABY8C3P2</accession>
<dbReference type="InterPro" id="IPR051164">
    <property type="entry name" value="NmrA-like_oxidored"/>
</dbReference>
<dbReference type="RefSeq" id="WP_275279158.1">
    <property type="nucleotide sequence ID" value="NZ_CP119108.1"/>
</dbReference>
<evidence type="ECO:0000313" key="4">
    <source>
        <dbReference type="Proteomes" id="UP001214553"/>
    </source>
</evidence>
<keyword evidence="1" id="KW-0521">NADP</keyword>
<gene>
    <name evidence="3" type="ORF">PU630_04475</name>
</gene>
<dbReference type="Pfam" id="PF13460">
    <property type="entry name" value="NAD_binding_10"/>
    <property type="match status" value="1"/>
</dbReference>
<sequence>MRIAIAGGTGTVGRLVADLVLNHGHEPIVISRSTGVDLVTGEGVDAVLGDVDVVIDVTSTPSMSAAASIRFFETVTKNLLAAEERAGVRHHVVLSIVGIDSAEKGYGYYQGKRAQERAVEAGAIPYSLVRATQFHEFARQMFERMKTGPFVLVPTMRSQPIDASEVAERLVELAEGAPAGRVADIAGPRVERMADMARRYGRAAGLQGRVVELSLPGSSGRQMRDGSLLAGTAAQVRGKDFAAWLREQTGSDGQAKNPKGTGIGGISIVRAPLPTAPEPSLSNARELVAGLQTAGMPITLTIEGDERRLPVHVDEVAFRALQEGAALVLTRTRGVDATAAVRYLPHAVEIEVGHGPGRLTAQAEHAMTLSRTRADIRRLGGAVTSGASDDGAFHVTATIPVAE</sequence>
<dbReference type="InterPro" id="IPR016040">
    <property type="entry name" value="NAD(P)-bd_dom"/>
</dbReference>
<feature type="domain" description="NAD(P)-binding" evidence="2">
    <location>
        <begin position="7"/>
        <end position="173"/>
    </location>
</feature>
<dbReference type="PANTHER" id="PTHR42748">
    <property type="entry name" value="NITROGEN METABOLITE REPRESSION PROTEIN NMRA FAMILY MEMBER"/>
    <property type="match status" value="1"/>
</dbReference>
<reference evidence="3 4" key="1">
    <citation type="submission" date="2023-03" db="EMBL/GenBank/DDBJ databases">
        <title>Genome sequence of Microbacterium sp. KACC 23027.</title>
        <authorList>
            <person name="Kim S."/>
            <person name="Heo J."/>
            <person name="Kwon S.-W."/>
        </authorList>
    </citation>
    <scope>NUCLEOTIDE SEQUENCE [LARGE SCALE GENOMIC DNA]</scope>
    <source>
        <strain evidence="3 4">KACC 23027</strain>
    </source>
</reference>
<keyword evidence="4" id="KW-1185">Reference proteome</keyword>
<evidence type="ECO:0000313" key="3">
    <source>
        <dbReference type="EMBL" id="WEG09825.1"/>
    </source>
</evidence>
<dbReference type="InterPro" id="IPR036890">
    <property type="entry name" value="HATPase_C_sf"/>
</dbReference>
<dbReference type="InterPro" id="IPR036291">
    <property type="entry name" value="NAD(P)-bd_dom_sf"/>
</dbReference>
<dbReference type="Proteomes" id="UP001214553">
    <property type="component" value="Chromosome"/>
</dbReference>
<protein>
    <submittedName>
        <fullName evidence="3">NAD(P)H-binding protein</fullName>
    </submittedName>
</protein>
<dbReference type="SUPFAM" id="SSF51735">
    <property type="entry name" value="NAD(P)-binding Rossmann-fold domains"/>
    <property type="match status" value="1"/>
</dbReference>
<dbReference type="PANTHER" id="PTHR42748:SF3">
    <property type="entry name" value="BLL4366 PROTEIN"/>
    <property type="match status" value="1"/>
</dbReference>
<dbReference type="Gene3D" id="3.30.565.10">
    <property type="entry name" value="Histidine kinase-like ATPase, C-terminal domain"/>
    <property type="match status" value="1"/>
</dbReference>
<dbReference type="EMBL" id="CP119108">
    <property type="protein sequence ID" value="WEG09825.1"/>
    <property type="molecule type" value="Genomic_DNA"/>
</dbReference>
<evidence type="ECO:0000256" key="1">
    <source>
        <dbReference type="ARBA" id="ARBA00022857"/>
    </source>
</evidence>
<dbReference type="Gene3D" id="3.40.50.720">
    <property type="entry name" value="NAD(P)-binding Rossmann-like Domain"/>
    <property type="match status" value="1"/>
</dbReference>
<evidence type="ECO:0000259" key="2">
    <source>
        <dbReference type="Pfam" id="PF13460"/>
    </source>
</evidence>
<organism evidence="3 4">
    <name type="scientific">Microbacterium horticulturae</name>
    <dbReference type="NCBI Taxonomy" id="3028316"/>
    <lineage>
        <taxon>Bacteria</taxon>
        <taxon>Bacillati</taxon>
        <taxon>Actinomycetota</taxon>
        <taxon>Actinomycetes</taxon>
        <taxon>Micrococcales</taxon>
        <taxon>Microbacteriaceae</taxon>
        <taxon>Microbacterium</taxon>
    </lineage>
</organism>
<name>A0ABY8C3P2_9MICO</name>